<name>A0A0K8RKW4_IXORI</name>
<dbReference type="PROSITE" id="PS52032">
    <property type="entry name" value="MARR_BRCT_CHROMO"/>
    <property type="match status" value="1"/>
</dbReference>
<dbReference type="Pfam" id="PF16496">
    <property type="entry name" value="SWIRM-assoc_2"/>
    <property type="match status" value="1"/>
</dbReference>
<dbReference type="InterPro" id="IPR032450">
    <property type="entry name" value="SMARCC_N"/>
</dbReference>
<organism evidence="2">
    <name type="scientific">Ixodes ricinus</name>
    <name type="common">Common tick</name>
    <name type="synonym">Acarus ricinus</name>
    <dbReference type="NCBI Taxonomy" id="34613"/>
    <lineage>
        <taxon>Eukaryota</taxon>
        <taxon>Metazoa</taxon>
        <taxon>Ecdysozoa</taxon>
        <taxon>Arthropoda</taxon>
        <taxon>Chelicerata</taxon>
        <taxon>Arachnida</taxon>
        <taxon>Acari</taxon>
        <taxon>Parasitiformes</taxon>
        <taxon>Ixodida</taxon>
        <taxon>Ixodoidea</taxon>
        <taxon>Ixodidae</taxon>
        <taxon>Ixodinae</taxon>
        <taxon>Ixodes</taxon>
    </lineage>
</organism>
<dbReference type="InterPro" id="IPR049898">
    <property type="entry name" value="MARR_BRCT_CHROMO"/>
</dbReference>
<accession>A0A0K8RKW4</accession>
<evidence type="ECO:0000313" key="2">
    <source>
        <dbReference type="EMBL" id="JAA71174.1"/>
    </source>
</evidence>
<sequence>MAVVQRKRDGGPNLKFYESAETITQFDGVKQWLHKNCKKYTQAEPPTNKGLASLAIQLIQFQEDAFGKSVSKPPLTRLPVSTPTIPWGFVFFSNGCHKTKSK</sequence>
<protein>
    <recommendedName>
        <fullName evidence="1">Chromo domain-containing protein</fullName>
    </recommendedName>
</protein>
<evidence type="ECO:0000259" key="1">
    <source>
        <dbReference type="PROSITE" id="PS52032"/>
    </source>
</evidence>
<feature type="domain" description="Chromo" evidence="1">
    <location>
        <begin position="2"/>
        <end position="102"/>
    </location>
</feature>
<dbReference type="EMBL" id="GADI01002634">
    <property type="protein sequence ID" value="JAA71174.1"/>
    <property type="molecule type" value="mRNA"/>
</dbReference>
<reference evidence="2" key="1">
    <citation type="submission" date="2012-12" db="EMBL/GenBank/DDBJ databases">
        <title>Identification and characterization of a phenylalanine ammonia-lyase gene family in Isatis indigotica Fort.</title>
        <authorList>
            <person name="Liu Q."/>
            <person name="Chen J."/>
            <person name="Zhou X."/>
            <person name="Di P."/>
            <person name="Xiao Y."/>
            <person name="Xuan H."/>
            <person name="Zhang L."/>
            <person name="Chen W."/>
        </authorList>
    </citation>
    <scope>NUCLEOTIDE SEQUENCE</scope>
    <source>
        <tissue evidence="2">Salivary gland</tissue>
    </source>
</reference>
<proteinExistence type="evidence at transcript level"/>
<dbReference type="AlphaFoldDB" id="A0A0K8RKW4"/>